<name>A0A8T1NQY5_CARIL</name>
<dbReference type="Proteomes" id="UP000811609">
    <property type="component" value="Chromosome 13"/>
</dbReference>
<evidence type="ECO:0000313" key="2">
    <source>
        <dbReference type="Proteomes" id="UP000811609"/>
    </source>
</evidence>
<gene>
    <name evidence="1" type="ORF">CIPAW_13G158100</name>
</gene>
<sequence>MDVINLNATLRSLEGHIDIVAQASLVYQHWKCHVKRLDEDLNNFAEDLKQEGKVAPDKRVILPPLPIAPVSENRKSFYGTPQAKRLDYRDREFELMPPPGSHRKEFAAPVDVDQPIDPNEPTYGVCHQVLTSVSVLFCSYSI</sequence>
<keyword evidence="2" id="KW-1185">Reference proteome</keyword>
<reference evidence="1" key="1">
    <citation type="submission" date="2020-12" db="EMBL/GenBank/DDBJ databases">
        <title>WGS assembly of Carya illinoinensis cv. Pawnee.</title>
        <authorList>
            <person name="Platts A."/>
            <person name="Shu S."/>
            <person name="Wright S."/>
            <person name="Barry K."/>
            <person name="Edger P."/>
            <person name="Pires J.C."/>
            <person name="Schmutz J."/>
        </authorList>
    </citation>
    <scope>NUCLEOTIDE SEQUENCE</scope>
    <source>
        <tissue evidence="1">Leaf</tissue>
    </source>
</reference>
<accession>A0A8T1NQY5</accession>
<protein>
    <submittedName>
        <fullName evidence="1">Uncharacterized protein</fullName>
    </submittedName>
</protein>
<organism evidence="1 2">
    <name type="scientific">Carya illinoinensis</name>
    <name type="common">Pecan</name>
    <dbReference type="NCBI Taxonomy" id="32201"/>
    <lineage>
        <taxon>Eukaryota</taxon>
        <taxon>Viridiplantae</taxon>
        <taxon>Streptophyta</taxon>
        <taxon>Embryophyta</taxon>
        <taxon>Tracheophyta</taxon>
        <taxon>Spermatophyta</taxon>
        <taxon>Magnoliopsida</taxon>
        <taxon>eudicotyledons</taxon>
        <taxon>Gunneridae</taxon>
        <taxon>Pentapetalae</taxon>
        <taxon>rosids</taxon>
        <taxon>fabids</taxon>
        <taxon>Fagales</taxon>
        <taxon>Juglandaceae</taxon>
        <taxon>Carya</taxon>
    </lineage>
</organism>
<proteinExistence type="predicted"/>
<evidence type="ECO:0000313" key="1">
    <source>
        <dbReference type="EMBL" id="KAG6632418.1"/>
    </source>
</evidence>
<comment type="caution">
    <text evidence="1">The sequence shown here is derived from an EMBL/GenBank/DDBJ whole genome shotgun (WGS) entry which is preliminary data.</text>
</comment>
<dbReference type="AlphaFoldDB" id="A0A8T1NQY5"/>
<dbReference type="EMBL" id="CM031821">
    <property type="protein sequence ID" value="KAG6632418.1"/>
    <property type="molecule type" value="Genomic_DNA"/>
</dbReference>